<evidence type="ECO:0000313" key="4">
    <source>
        <dbReference type="EMBL" id="EFQ24636.1"/>
    </source>
</evidence>
<feature type="binding site" evidence="1">
    <location>
        <position position="144"/>
    </location>
    <ligand>
        <name>Ni(2+)</name>
        <dbReference type="ChEBI" id="CHEBI:49786"/>
    </ligand>
</feature>
<dbReference type="Pfam" id="PF02829">
    <property type="entry name" value="3H"/>
    <property type="match status" value="1"/>
</dbReference>
<protein>
    <submittedName>
        <fullName evidence="4">3H domain protein</fullName>
    </submittedName>
</protein>
<name>E3CZD9_9BACT</name>
<dbReference type="InterPro" id="IPR036390">
    <property type="entry name" value="WH_DNA-bd_sf"/>
</dbReference>
<dbReference type="PANTHER" id="PTHR40068:SF1">
    <property type="entry name" value="TRANSCRIPTION REPRESSOR NIAR-RELATED"/>
    <property type="match status" value="1"/>
</dbReference>
<feature type="domain" description="Helix-turn-helix type 11" evidence="3">
    <location>
        <begin position="10"/>
        <end position="58"/>
    </location>
</feature>
<reference evidence="4 5" key="1">
    <citation type="journal article" date="2010" name="Stand. Genomic Sci.">
        <title>Non-contiguous finished genome sequence of Aminomonas paucivorans type strain (GLU-3).</title>
        <authorList>
            <person name="Pitluck S."/>
            <person name="Yasawong M."/>
            <person name="Held B."/>
            <person name="Lapidus A."/>
            <person name="Nolan M."/>
            <person name="Copeland A."/>
            <person name="Lucas S."/>
            <person name="Del Rio T.G."/>
            <person name="Tice H."/>
            <person name="Cheng J.F."/>
            <person name="Chertkov O."/>
            <person name="Goodwin L."/>
            <person name="Tapia R."/>
            <person name="Han C."/>
            <person name="Liolios K."/>
            <person name="Ivanova N."/>
            <person name="Mavromatis K."/>
            <person name="Ovchinnikova G."/>
            <person name="Pati A."/>
            <person name="Chen A."/>
            <person name="Palaniappan K."/>
            <person name="Land M."/>
            <person name="Hauser L."/>
            <person name="Chang Y.J."/>
            <person name="Jeffries C.D."/>
            <person name="Pukall R."/>
            <person name="Spring S."/>
            <person name="Rohde M."/>
            <person name="Sikorski J."/>
            <person name="Goker M."/>
            <person name="Woyke T."/>
            <person name="Bristow J."/>
            <person name="Eisen J.A."/>
            <person name="Markowitz V."/>
            <person name="Hugenholtz P."/>
            <person name="Kyrpides N.C."/>
            <person name="Klenk H.P."/>
        </authorList>
    </citation>
    <scope>NUCLEOTIDE SEQUENCE [LARGE SCALE GENOMIC DNA]</scope>
    <source>
        <strain evidence="4 5">DSM 12260</strain>
    </source>
</reference>
<dbReference type="SUPFAM" id="SSF75500">
    <property type="entry name" value="Putative transcriptional regulator TM1602, C-terminal domain"/>
    <property type="match status" value="1"/>
</dbReference>
<dbReference type="AlphaFoldDB" id="E3CZD9"/>
<dbReference type="PIRSF" id="PIRSF037847">
    <property type="entry name" value="NiaR"/>
    <property type="match status" value="1"/>
</dbReference>
<feature type="binding site" evidence="1">
    <location>
        <position position="75"/>
    </location>
    <ligand>
        <name>Ni(2+)</name>
        <dbReference type="ChEBI" id="CHEBI:49786"/>
    </ligand>
</feature>
<dbReference type="InterPro" id="IPR036388">
    <property type="entry name" value="WH-like_DNA-bd_sf"/>
</dbReference>
<keyword evidence="5" id="KW-1185">Reference proteome</keyword>
<dbReference type="RefSeq" id="WP_006301880.1">
    <property type="nucleotide sequence ID" value="NZ_CM001022.1"/>
</dbReference>
<keyword evidence="1" id="KW-0479">Metal-binding</keyword>
<dbReference type="EMBL" id="CM001022">
    <property type="protein sequence ID" value="EFQ24636.1"/>
    <property type="molecule type" value="Genomic_DNA"/>
</dbReference>
<organism evidence="4 5">
    <name type="scientific">Aminomonas paucivorans DSM 12260</name>
    <dbReference type="NCBI Taxonomy" id="584708"/>
    <lineage>
        <taxon>Bacteria</taxon>
        <taxon>Thermotogati</taxon>
        <taxon>Synergistota</taxon>
        <taxon>Synergistia</taxon>
        <taxon>Synergistales</taxon>
        <taxon>Synergistaceae</taxon>
        <taxon>Aminomonas</taxon>
    </lineage>
</organism>
<dbReference type="PANTHER" id="PTHR40068">
    <property type="entry name" value="TRANSCRIPTION REPRESSOR NIAR-RELATED"/>
    <property type="match status" value="1"/>
</dbReference>
<dbReference type="Gene3D" id="1.10.10.10">
    <property type="entry name" value="Winged helix-like DNA-binding domain superfamily/Winged helix DNA-binding domain"/>
    <property type="match status" value="1"/>
</dbReference>
<dbReference type="InterPro" id="IPR026043">
    <property type="entry name" value="NadR"/>
</dbReference>
<dbReference type="SUPFAM" id="SSF46785">
    <property type="entry name" value="Winged helix' DNA-binding domain"/>
    <property type="match status" value="1"/>
</dbReference>
<evidence type="ECO:0000313" key="5">
    <source>
        <dbReference type="Proteomes" id="UP000005096"/>
    </source>
</evidence>
<dbReference type="InterPro" id="IPR004173">
    <property type="entry name" value="3H_domain"/>
</dbReference>
<dbReference type="Gene3D" id="3.30.1340.20">
    <property type="entry name" value="3H domain"/>
    <property type="match status" value="1"/>
</dbReference>
<evidence type="ECO:0000256" key="1">
    <source>
        <dbReference type="PIRSR" id="PIRSR037847-1"/>
    </source>
</evidence>
<keyword evidence="1" id="KW-0533">Nickel</keyword>
<dbReference type="HOGENOM" id="CLU_108798_0_0_0"/>
<gene>
    <name evidence="4" type="ORF">Apau_2226</name>
</gene>
<dbReference type="InterPro" id="IPR035922">
    <property type="entry name" value="3H_dom_sf"/>
</dbReference>
<dbReference type="InterPro" id="IPR013196">
    <property type="entry name" value="HTH_11"/>
</dbReference>
<dbReference type="eggNOG" id="COG1827">
    <property type="taxonomic scope" value="Bacteria"/>
</dbReference>
<feature type="binding site" evidence="1">
    <location>
        <position position="142"/>
    </location>
    <ligand>
        <name>Ni(2+)</name>
        <dbReference type="ChEBI" id="CHEBI:49786"/>
    </ligand>
</feature>
<dbReference type="STRING" id="584708.Apau_2226"/>
<accession>E3CZD9</accession>
<dbReference type="PaxDb" id="584708-Apau_2226"/>
<dbReference type="Proteomes" id="UP000005096">
    <property type="component" value="Chromosome"/>
</dbReference>
<feature type="binding site" evidence="1">
    <location>
        <position position="83"/>
    </location>
    <ligand>
        <name>Ni(2+)</name>
        <dbReference type="ChEBI" id="CHEBI:49786"/>
    </ligand>
</feature>
<sequence>MDRSGRLKLLETLLREAGGPLSGAELAERLGVSRQAVVQDVAHLRNRGLPVAATSHGYVLETSGRSVRRIVAVRHDQEDIFDELVAVVEAGGRVVDVVVDHPVYGELRGTIGCSTRAEVVRFVHLLTSTGQRPLSSLADGFHLHTLEAPDEATLDRVERALKEKGFLSPAVTGEGERRKGS</sequence>
<evidence type="ECO:0000259" key="2">
    <source>
        <dbReference type="Pfam" id="PF02829"/>
    </source>
</evidence>
<dbReference type="Pfam" id="PF08279">
    <property type="entry name" value="HTH_11"/>
    <property type="match status" value="1"/>
</dbReference>
<dbReference type="GO" id="GO:0046872">
    <property type="term" value="F:metal ion binding"/>
    <property type="evidence" value="ECO:0007669"/>
    <property type="project" value="UniProtKB-KW"/>
</dbReference>
<evidence type="ECO:0000259" key="3">
    <source>
        <dbReference type="Pfam" id="PF08279"/>
    </source>
</evidence>
<feature type="domain" description="3H" evidence="2">
    <location>
        <begin position="71"/>
        <end position="167"/>
    </location>
</feature>
<dbReference type="OrthoDB" id="9792661at2"/>
<proteinExistence type="predicted"/>